<protein>
    <submittedName>
        <fullName evidence="1">Uncharacterized protein</fullName>
    </submittedName>
</protein>
<sequence>MALLQIGEDFLAQRRRLRRGGGTLKETTRLTRRCSSRDGFSRSEGRHCDRGNGCGRLSRQRGGALDPTTSTSFSWIQSPMVVRDSR</sequence>
<keyword evidence="2" id="KW-1185">Reference proteome</keyword>
<dbReference type="EMBL" id="JANAVB010022296">
    <property type="protein sequence ID" value="KAJ6824289.1"/>
    <property type="molecule type" value="Genomic_DNA"/>
</dbReference>
<gene>
    <name evidence="1" type="ORF">M6B38_102770</name>
</gene>
<organism evidence="1 2">
    <name type="scientific">Iris pallida</name>
    <name type="common">Sweet iris</name>
    <dbReference type="NCBI Taxonomy" id="29817"/>
    <lineage>
        <taxon>Eukaryota</taxon>
        <taxon>Viridiplantae</taxon>
        <taxon>Streptophyta</taxon>
        <taxon>Embryophyta</taxon>
        <taxon>Tracheophyta</taxon>
        <taxon>Spermatophyta</taxon>
        <taxon>Magnoliopsida</taxon>
        <taxon>Liliopsida</taxon>
        <taxon>Asparagales</taxon>
        <taxon>Iridaceae</taxon>
        <taxon>Iridoideae</taxon>
        <taxon>Irideae</taxon>
        <taxon>Iris</taxon>
    </lineage>
</organism>
<accession>A0AAX6G6I1</accession>
<dbReference type="AlphaFoldDB" id="A0AAX6G6I1"/>
<reference evidence="1" key="2">
    <citation type="submission" date="2023-04" db="EMBL/GenBank/DDBJ databases">
        <authorList>
            <person name="Bruccoleri R.E."/>
            <person name="Oakeley E.J."/>
            <person name="Faust A.-M."/>
            <person name="Dessus-Babus S."/>
            <person name="Altorfer M."/>
            <person name="Burckhardt D."/>
            <person name="Oertli M."/>
            <person name="Naumann U."/>
            <person name="Petersen F."/>
            <person name="Wong J."/>
        </authorList>
    </citation>
    <scope>NUCLEOTIDE SEQUENCE</scope>
    <source>
        <strain evidence="1">GSM-AAB239-AS_SAM_17_03QT</strain>
        <tissue evidence="1">Leaf</tissue>
    </source>
</reference>
<comment type="caution">
    <text evidence="1">The sequence shown here is derived from an EMBL/GenBank/DDBJ whole genome shotgun (WGS) entry which is preliminary data.</text>
</comment>
<proteinExistence type="predicted"/>
<dbReference type="Proteomes" id="UP001140949">
    <property type="component" value="Unassembled WGS sequence"/>
</dbReference>
<evidence type="ECO:0000313" key="2">
    <source>
        <dbReference type="Proteomes" id="UP001140949"/>
    </source>
</evidence>
<reference evidence="1" key="1">
    <citation type="journal article" date="2023" name="GigaByte">
        <title>Genome assembly of the bearded iris, Iris pallida Lam.</title>
        <authorList>
            <person name="Bruccoleri R.E."/>
            <person name="Oakeley E.J."/>
            <person name="Faust A.M.E."/>
            <person name="Altorfer M."/>
            <person name="Dessus-Babus S."/>
            <person name="Burckhardt D."/>
            <person name="Oertli M."/>
            <person name="Naumann U."/>
            <person name="Petersen F."/>
            <person name="Wong J."/>
        </authorList>
    </citation>
    <scope>NUCLEOTIDE SEQUENCE</scope>
    <source>
        <strain evidence="1">GSM-AAB239-AS_SAM_17_03QT</strain>
    </source>
</reference>
<evidence type="ECO:0000313" key="1">
    <source>
        <dbReference type="EMBL" id="KAJ6824289.1"/>
    </source>
</evidence>
<name>A0AAX6G6I1_IRIPA</name>